<evidence type="ECO:0000313" key="1">
    <source>
        <dbReference type="EMBL" id="WXA95253.1"/>
    </source>
</evidence>
<dbReference type="SUPFAM" id="SSF54518">
    <property type="entry name" value="Tubby C-terminal domain-like"/>
    <property type="match status" value="1"/>
</dbReference>
<accession>A0ABZ2K982</accession>
<dbReference type="Pfam" id="PF03803">
    <property type="entry name" value="Scramblase"/>
    <property type="match status" value="1"/>
</dbReference>
<dbReference type="RefSeq" id="WP_394845862.1">
    <property type="nucleotide sequence ID" value="NZ_CP089982.1"/>
</dbReference>
<dbReference type="PANTHER" id="PTHR23248">
    <property type="entry name" value="PHOSPHOLIPID SCRAMBLASE-RELATED"/>
    <property type="match status" value="1"/>
</dbReference>
<evidence type="ECO:0008006" key="3">
    <source>
        <dbReference type="Google" id="ProtNLM"/>
    </source>
</evidence>
<reference evidence="1 2" key="1">
    <citation type="submission" date="2021-12" db="EMBL/GenBank/DDBJ databases">
        <title>Discovery of the Pendulisporaceae a myxobacterial family with distinct sporulation behavior and unique specialized metabolism.</title>
        <authorList>
            <person name="Garcia R."/>
            <person name="Popoff A."/>
            <person name="Bader C.D."/>
            <person name="Loehr J."/>
            <person name="Walesch S."/>
            <person name="Walt C."/>
            <person name="Boldt J."/>
            <person name="Bunk B."/>
            <person name="Haeckl F.J.F.P.J."/>
            <person name="Gunesch A.P."/>
            <person name="Birkelbach J."/>
            <person name="Nuebel U."/>
            <person name="Pietschmann T."/>
            <person name="Bach T."/>
            <person name="Mueller R."/>
        </authorList>
    </citation>
    <scope>NUCLEOTIDE SEQUENCE [LARGE SCALE GENOMIC DNA]</scope>
    <source>
        <strain evidence="1 2">MSr12523</strain>
    </source>
</reference>
<dbReference type="EMBL" id="CP089982">
    <property type="protein sequence ID" value="WXA95253.1"/>
    <property type="molecule type" value="Genomic_DNA"/>
</dbReference>
<dbReference type="Proteomes" id="UP001379533">
    <property type="component" value="Chromosome"/>
</dbReference>
<protein>
    <recommendedName>
        <fullName evidence="3">Phospholipid scramblase</fullName>
    </recommendedName>
</protein>
<sequence>MSNLAPLSAYSSLFIRQRRELAEFFGYESRNKYEILTTEGQPILYAAEQGKSIGAMLLRQFLGHWRSFELHVFDMYRNPIMRAVHPFRFFFQRLEVYDAANRYIGAMQQRFAFFSKRFDVVDASGQVLFSVSSPFWRVWTFPFERAGRQVAVIAKKWGGVLRELFTDADTFRIDYGAELTPDERALLLAAGLFIDLQYFEQNAEDRTNR</sequence>
<dbReference type="PANTHER" id="PTHR23248:SF9">
    <property type="entry name" value="PHOSPHOLIPID SCRAMBLASE"/>
    <property type="match status" value="1"/>
</dbReference>
<proteinExistence type="predicted"/>
<dbReference type="InterPro" id="IPR025659">
    <property type="entry name" value="Tubby-like_C"/>
</dbReference>
<evidence type="ECO:0000313" key="2">
    <source>
        <dbReference type="Proteomes" id="UP001379533"/>
    </source>
</evidence>
<keyword evidence="2" id="KW-1185">Reference proteome</keyword>
<gene>
    <name evidence="1" type="ORF">LZC95_00165</name>
</gene>
<name>A0ABZ2K982_9BACT</name>
<organism evidence="1 2">
    <name type="scientific">Pendulispora brunnea</name>
    <dbReference type="NCBI Taxonomy" id="2905690"/>
    <lineage>
        <taxon>Bacteria</taxon>
        <taxon>Pseudomonadati</taxon>
        <taxon>Myxococcota</taxon>
        <taxon>Myxococcia</taxon>
        <taxon>Myxococcales</taxon>
        <taxon>Sorangiineae</taxon>
        <taxon>Pendulisporaceae</taxon>
        <taxon>Pendulispora</taxon>
    </lineage>
</organism>
<dbReference type="InterPro" id="IPR005552">
    <property type="entry name" value="Scramblase"/>
</dbReference>